<keyword evidence="2" id="KW-1185">Reference proteome</keyword>
<dbReference type="EMBL" id="MH271304">
    <property type="protein sequence ID" value="AWY05360.1"/>
    <property type="molecule type" value="Genomic_DNA"/>
</dbReference>
<protein>
    <submittedName>
        <fullName evidence="1">Uncharacterized protein</fullName>
    </submittedName>
</protein>
<name>A0A2Z4Q5Y7_9CAUD</name>
<proteinExistence type="predicted"/>
<evidence type="ECO:0000313" key="2">
    <source>
        <dbReference type="Proteomes" id="UP000251466"/>
    </source>
</evidence>
<dbReference type="KEGG" id="vg:54993334"/>
<organism evidence="1 2">
    <name type="scientific">Microbacterium phage Metamorphoo</name>
    <dbReference type="NCBI Taxonomy" id="2201437"/>
    <lineage>
        <taxon>Viruses</taxon>
        <taxon>Duplodnaviria</taxon>
        <taxon>Heunggongvirae</taxon>
        <taxon>Uroviricota</taxon>
        <taxon>Caudoviricetes</taxon>
        <taxon>Hodgkinviridae</taxon>
        <taxon>Metamorphoovirus</taxon>
        <taxon>Metamorphoovirus metamorphoo</taxon>
    </lineage>
</organism>
<evidence type="ECO:0000313" key="1">
    <source>
        <dbReference type="EMBL" id="AWY05360.1"/>
    </source>
</evidence>
<dbReference type="RefSeq" id="YP_009802778.1">
    <property type="nucleotide sequence ID" value="NC_047988.1"/>
</dbReference>
<dbReference type="GeneID" id="54993334"/>
<accession>A0A2Z4Q5Y7</accession>
<gene>
    <name evidence="1" type="primary">9</name>
    <name evidence="1" type="ORF">SEA_METAMORPHOO_9</name>
</gene>
<dbReference type="Proteomes" id="UP000251466">
    <property type="component" value="Segment"/>
</dbReference>
<reference evidence="1 2" key="1">
    <citation type="submission" date="2018-04" db="EMBL/GenBank/DDBJ databases">
        <authorList>
            <person name="Harrington T."/>
            <person name="Washburn E."/>
            <person name="Bricker J."/>
            <person name="McKinney A."/>
            <person name="Betsko A.J."/>
            <person name="Garlena R.A."/>
            <person name="Russell D.A."/>
            <person name="Pope W.A."/>
            <person name="Jacobs-Sera D."/>
            <person name="Hatfull G.F."/>
        </authorList>
    </citation>
    <scope>NUCLEOTIDE SEQUENCE [LARGE SCALE GENOMIC DNA]</scope>
</reference>
<sequence>MTRQPTAWRCDRCGKFRRSSDIAQYDVGDQVTHDVVTECRWCMPPAVLAQFGMANPD</sequence>